<keyword evidence="2 4" id="KW-0663">Pyridoxal phosphate</keyword>
<evidence type="ECO:0000256" key="6">
    <source>
        <dbReference type="PIRSR" id="PIRSR600821-52"/>
    </source>
</evidence>
<evidence type="ECO:0000256" key="2">
    <source>
        <dbReference type="ARBA" id="ARBA00022898"/>
    </source>
</evidence>
<comment type="function">
    <text evidence="4">Catalyzes the interconversion of L-alanine and D-alanine. May also act on other amino acids.</text>
</comment>
<dbReference type="EC" id="5.1.1.1" evidence="4"/>
<evidence type="ECO:0000256" key="4">
    <source>
        <dbReference type="HAMAP-Rule" id="MF_01201"/>
    </source>
</evidence>
<feature type="active site" description="Proton acceptor; specific for D-alanine" evidence="4">
    <location>
        <position position="37"/>
    </location>
</feature>
<comment type="pathway">
    <text evidence="4">Amino-acid biosynthesis; D-alanine biosynthesis; D-alanine from L-alanine: step 1/1.</text>
</comment>
<evidence type="ECO:0000256" key="3">
    <source>
        <dbReference type="ARBA" id="ARBA00023235"/>
    </source>
</evidence>
<dbReference type="GO" id="GO:0005829">
    <property type="term" value="C:cytosol"/>
    <property type="evidence" value="ECO:0007669"/>
    <property type="project" value="TreeGrafter"/>
</dbReference>
<dbReference type="InterPro" id="IPR011079">
    <property type="entry name" value="Ala_racemase_C"/>
</dbReference>
<evidence type="ECO:0000313" key="8">
    <source>
        <dbReference type="EMBL" id="ADE57506.1"/>
    </source>
</evidence>
<dbReference type="GO" id="GO:0009252">
    <property type="term" value="P:peptidoglycan biosynthetic process"/>
    <property type="evidence" value="ECO:0007669"/>
    <property type="project" value="TreeGrafter"/>
</dbReference>
<dbReference type="HOGENOM" id="CLU_028393_2_2_0"/>
<dbReference type="RefSeq" id="WP_013048769.1">
    <property type="nucleotide sequence ID" value="NC_014011.1"/>
</dbReference>
<dbReference type="PANTHER" id="PTHR30511:SF0">
    <property type="entry name" value="ALANINE RACEMASE, CATABOLIC-RELATED"/>
    <property type="match status" value="1"/>
</dbReference>
<dbReference type="PROSITE" id="PS00395">
    <property type="entry name" value="ALANINE_RACEMASE"/>
    <property type="match status" value="1"/>
</dbReference>
<dbReference type="FunFam" id="3.20.20.10:FF:000002">
    <property type="entry name" value="Alanine racemase"/>
    <property type="match status" value="1"/>
</dbReference>
<dbReference type="SUPFAM" id="SSF51419">
    <property type="entry name" value="PLP-binding barrel"/>
    <property type="match status" value="1"/>
</dbReference>
<keyword evidence="3 4" id="KW-0413">Isomerase</keyword>
<dbReference type="PRINTS" id="PR00992">
    <property type="entry name" value="ALARACEMASE"/>
</dbReference>
<sequence>MFLRPTRMEVNLANIQSNFKTIRRHVGAGPQIMAVVKADAYGHGAVEVAKSLIEAGCQRFAVATPDEAVVLREAGINDPILVLGPSPYDAASAYVKHDISAALTDLVFAQMMSREAVNQGKTALLHLKIDTGMGRIGFLPEQIPGIIDDILKLPGIKIEGLFTHFATADEKRLDYTNQQFARYMKVYHFLESKGVRVPLRHVCNSAAVLNSPEKHLDAVRPGIILYGMYPSSECIRPIELKPTFEVKTAIAAVKEISSNSGVGYGLRYMSRGTEKIAVLPIGYGDGFSRCLSMKVPVLVHGKRVSLVGNICMDQTMIDVTDIEDVKVGDEVVIVGRQGEEAITPEEIAPARGTINYEIPIMFSKRVPRVYIR</sequence>
<dbReference type="Gene3D" id="2.40.37.10">
    <property type="entry name" value="Lyase, Ornithine Decarboxylase, Chain A, domain 1"/>
    <property type="match status" value="1"/>
</dbReference>
<dbReference type="HAMAP" id="MF_01201">
    <property type="entry name" value="Ala_racemase"/>
    <property type="match status" value="1"/>
</dbReference>
<dbReference type="InterPro" id="IPR020622">
    <property type="entry name" value="Ala_racemase_pyridoxalP-BS"/>
</dbReference>
<feature type="domain" description="Alanine racemase C-terminal" evidence="7">
    <location>
        <begin position="243"/>
        <end position="371"/>
    </location>
</feature>
<comment type="catalytic activity">
    <reaction evidence="4">
        <text>L-alanine = D-alanine</text>
        <dbReference type="Rhea" id="RHEA:20249"/>
        <dbReference type="ChEBI" id="CHEBI:57416"/>
        <dbReference type="ChEBI" id="CHEBI:57972"/>
        <dbReference type="EC" id="5.1.1.1"/>
    </reaction>
</comment>
<name>D5EG24_AMICL</name>
<evidence type="ECO:0000259" key="7">
    <source>
        <dbReference type="SMART" id="SM01005"/>
    </source>
</evidence>
<dbReference type="GO" id="GO:0030632">
    <property type="term" value="P:D-alanine biosynthetic process"/>
    <property type="evidence" value="ECO:0007669"/>
    <property type="project" value="UniProtKB-UniRule"/>
</dbReference>
<evidence type="ECO:0000256" key="1">
    <source>
        <dbReference type="ARBA" id="ARBA00001933"/>
    </source>
</evidence>
<evidence type="ECO:0000313" key="9">
    <source>
        <dbReference type="Proteomes" id="UP000002366"/>
    </source>
</evidence>
<dbReference type="SUPFAM" id="SSF50621">
    <property type="entry name" value="Alanine racemase C-terminal domain-like"/>
    <property type="match status" value="1"/>
</dbReference>
<dbReference type="SMART" id="SM01005">
    <property type="entry name" value="Ala_racemase_C"/>
    <property type="match status" value="1"/>
</dbReference>
<evidence type="ECO:0000256" key="5">
    <source>
        <dbReference type="PIRSR" id="PIRSR600821-50"/>
    </source>
</evidence>
<dbReference type="Pfam" id="PF01168">
    <property type="entry name" value="Ala_racemase_N"/>
    <property type="match status" value="1"/>
</dbReference>
<dbReference type="OrthoDB" id="9813814at2"/>
<feature type="binding site" evidence="4 6">
    <location>
        <position position="312"/>
    </location>
    <ligand>
        <name>substrate</name>
    </ligand>
</feature>
<comment type="cofactor">
    <cofactor evidence="1 4 5">
        <name>pyridoxal 5'-phosphate</name>
        <dbReference type="ChEBI" id="CHEBI:597326"/>
    </cofactor>
</comment>
<dbReference type="AlphaFoldDB" id="D5EG24"/>
<dbReference type="KEGG" id="aco:Amico_1389"/>
<dbReference type="Gene3D" id="3.20.20.10">
    <property type="entry name" value="Alanine racemase"/>
    <property type="match status" value="1"/>
</dbReference>
<dbReference type="InterPro" id="IPR001608">
    <property type="entry name" value="Ala_racemase_N"/>
</dbReference>
<proteinExistence type="inferred from homology"/>
<dbReference type="PANTHER" id="PTHR30511">
    <property type="entry name" value="ALANINE RACEMASE"/>
    <property type="match status" value="1"/>
</dbReference>
<dbReference type="NCBIfam" id="TIGR00492">
    <property type="entry name" value="alr"/>
    <property type="match status" value="1"/>
</dbReference>
<feature type="modified residue" description="N6-(pyridoxal phosphate)lysine" evidence="4 5">
    <location>
        <position position="37"/>
    </location>
</feature>
<dbReference type="InterPro" id="IPR029066">
    <property type="entry name" value="PLP-binding_barrel"/>
</dbReference>
<dbReference type="InterPro" id="IPR009006">
    <property type="entry name" value="Ala_racemase/Decarboxylase_C"/>
</dbReference>
<keyword evidence="9" id="KW-1185">Reference proteome</keyword>
<dbReference type="InterPro" id="IPR000821">
    <property type="entry name" value="Ala_racemase"/>
</dbReference>
<dbReference type="eggNOG" id="COG0787">
    <property type="taxonomic scope" value="Bacteria"/>
</dbReference>
<feature type="binding site" evidence="4 6">
    <location>
        <position position="135"/>
    </location>
    <ligand>
        <name>substrate</name>
    </ligand>
</feature>
<protein>
    <recommendedName>
        <fullName evidence="4">Alanine racemase</fullName>
        <ecNumber evidence="4">5.1.1.1</ecNumber>
    </recommendedName>
</protein>
<organism evidence="8 9">
    <name type="scientific">Aminobacterium colombiense (strain DSM 12261 / ALA-1)</name>
    <dbReference type="NCBI Taxonomy" id="572547"/>
    <lineage>
        <taxon>Bacteria</taxon>
        <taxon>Thermotogati</taxon>
        <taxon>Synergistota</taxon>
        <taxon>Synergistia</taxon>
        <taxon>Synergistales</taxon>
        <taxon>Aminobacteriaceae</taxon>
        <taxon>Aminobacterium</taxon>
    </lineage>
</organism>
<dbReference type="Proteomes" id="UP000002366">
    <property type="component" value="Chromosome"/>
</dbReference>
<accession>D5EG24</accession>
<dbReference type="UniPathway" id="UPA00042">
    <property type="reaction ID" value="UER00497"/>
</dbReference>
<dbReference type="CDD" id="cd00430">
    <property type="entry name" value="PLPDE_III_AR"/>
    <property type="match status" value="1"/>
</dbReference>
<comment type="similarity">
    <text evidence="4">Belongs to the alanine racemase family.</text>
</comment>
<dbReference type="GO" id="GO:0030170">
    <property type="term" value="F:pyridoxal phosphate binding"/>
    <property type="evidence" value="ECO:0007669"/>
    <property type="project" value="UniProtKB-UniRule"/>
</dbReference>
<feature type="active site" description="Proton acceptor; specific for L-alanine" evidence="4">
    <location>
        <position position="264"/>
    </location>
</feature>
<dbReference type="STRING" id="572547.Amico_1389"/>
<reference evidence="8 9" key="1">
    <citation type="journal article" date="2010" name="Stand. Genomic Sci.">
        <title>Complete genome sequence of Aminobacterium colombiense type strain (ALA-1).</title>
        <authorList>
            <person name="Chertkov O."/>
            <person name="Sikorski J."/>
            <person name="Brambilla E."/>
            <person name="Lapidus A."/>
            <person name="Copeland A."/>
            <person name="Glavina Del Rio T."/>
            <person name="Nolan M."/>
            <person name="Lucas S."/>
            <person name="Tice H."/>
            <person name="Cheng J.F."/>
            <person name="Han C."/>
            <person name="Detter J.C."/>
            <person name="Bruce D."/>
            <person name="Tapia R."/>
            <person name="Goodwin L."/>
            <person name="Pitluck S."/>
            <person name="Liolios K."/>
            <person name="Ivanova N."/>
            <person name="Mavromatis K."/>
            <person name="Ovchinnikova G."/>
            <person name="Pati A."/>
            <person name="Chen A."/>
            <person name="Palaniappan K."/>
            <person name="Land M."/>
            <person name="Hauser L."/>
            <person name="Chang Y.J."/>
            <person name="Jeffries C.D."/>
            <person name="Spring S."/>
            <person name="Rohde M."/>
            <person name="Goker M."/>
            <person name="Bristow J."/>
            <person name="Eisen J.A."/>
            <person name="Markowitz V."/>
            <person name="Hugenholtz P."/>
            <person name="Kyrpides N.C."/>
            <person name="Klenk H.P."/>
        </authorList>
    </citation>
    <scope>NUCLEOTIDE SEQUENCE [LARGE SCALE GENOMIC DNA]</scope>
    <source>
        <strain evidence="9">DSM 12261 / ALA-1</strain>
    </source>
</reference>
<gene>
    <name evidence="8" type="ordered locus">Amico_1389</name>
</gene>
<dbReference type="GO" id="GO:0008784">
    <property type="term" value="F:alanine racemase activity"/>
    <property type="evidence" value="ECO:0007669"/>
    <property type="project" value="UniProtKB-UniRule"/>
</dbReference>
<dbReference type="Pfam" id="PF00842">
    <property type="entry name" value="Ala_racemase_C"/>
    <property type="match status" value="1"/>
</dbReference>
<dbReference type="EMBL" id="CP001997">
    <property type="protein sequence ID" value="ADE57506.1"/>
    <property type="molecule type" value="Genomic_DNA"/>
</dbReference>